<name>A0A3B8DJT6_9CAUD</name>
<dbReference type="EMBL" id="MH880817">
    <property type="protein sequence ID" value="AYJ73460.1"/>
    <property type="molecule type" value="Genomic_DNA"/>
</dbReference>
<proteinExistence type="predicted"/>
<accession>A0A3B8DJT6</accession>
<evidence type="ECO:0000313" key="2">
    <source>
        <dbReference type="Proteomes" id="UP000266942"/>
    </source>
</evidence>
<sequence>MFNRTKSDILQLTCAVVTIAEPLVRTSLDNGLPHTAHIRVALAMRLSPFRIFVVF</sequence>
<evidence type="ECO:0000313" key="1">
    <source>
        <dbReference type="EMBL" id="AYJ73460.1"/>
    </source>
</evidence>
<keyword evidence="2" id="KW-1185">Reference proteome</keyword>
<gene>
    <name evidence="1" type="ORF">EFV12PHI1_190</name>
</gene>
<organism evidence="1 2">
    <name type="scientific">Enterococcus phage EfV12-phi1</name>
    <dbReference type="NCBI Taxonomy" id="2315766"/>
    <lineage>
        <taxon>Viruses</taxon>
        <taxon>Duplodnaviria</taxon>
        <taxon>Heunggongvirae</taxon>
        <taxon>Uroviricota</taxon>
        <taxon>Caudoviricetes</taxon>
        <taxon>Herelleviridae</taxon>
        <taxon>Brockvirinae</taxon>
        <taxon>Schiekvirus</taxon>
        <taxon>Schiekvirus Gvesp1</taxon>
        <taxon>Schiekvirus EfV12</taxon>
    </lineage>
</organism>
<protein>
    <submittedName>
        <fullName evidence="1">Uncharacterized protein</fullName>
    </submittedName>
</protein>
<reference evidence="1 2" key="1">
    <citation type="submission" date="2018-09" db="EMBL/GenBank/DDBJ databases">
        <title>Predictable molecular adaptation of coevolving Enterococcus faecium and a widespread lytic phage.</title>
        <authorList>
            <person name="Wandro S."/>
            <person name="Oliver A."/>
            <person name="Gallagher T."/>
            <person name="Weihe C."/>
            <person name="England W."/>
            <person name="Martiny J."/>
            <person name="Whiteson K."/>
        </authorList>
    </citation>
    <scope>NUCLEOTIDE SEQUENCE [LARGE SCALE GENOMIC DNA]</scope>
</reference>
<dbReference type="Proteomes" id="UP000266942">
    <property type="component" value="Segment"/>
</dbReference>